<evidence type="ECO:0000313" key="4">
    <source>
        <dbReference type="Proteomes" id="UP001652625"/>
    </source>
</evidence>
<keyword evidence="1" id="KW-0677">Repeat</keyword>
<accession>A0ABM4DK33</accession>
<dbReference type="SMART" id="SM01265">
    <property type="entry name" value="Mab-21"/>
    <property type="match status" value="1"/>
</dbReference>
<dbReference type="Gene3D" id="1.10.1410.40">
    <property type="match status" value="1"/>
</dbReference>
<feature type="repeat" description="ANK" evidence="3">
    <location>
        <begin position="136"/>
        <end position="170"/>
    </location>
</feature>
<organism evidence="4 5">
    <name type="scientific">Hydra vulgaris</name>
    <name type="common">Hydra</name>
    <name type="synonym">Hydra attenuata</name>
    <dbReference type="NCBI Taxonomy" id="6087"/>
    <lineage>
        <taxon>Eukaryota</taxon>
        <taxon>Metazoa</taxon>
        <taxon>Cnidaria</taxon>
        <taxon>Hydrozoa</taxon>
        <taxon>Hydroidolina</taxon>
        <taxon>Anthoathecata</taxon>
        <taxon>Aplanulata</taxon>
        <taxon>Hydridae</taxon>
        <taxon>Hydra</taxon>
    </lineage>
</organism>
<dbReference type="SUPFAM" id="SSF48403">
    <property type="entry name" value="Ankyrin repeat"/>
    <property type="match status" value="1"/>
</dbReference>
<keyword evidence="2 3" id="KW-0040">ANK repeat</keyword>
<dbReference type="Pfam" id="PF12796">
    <property type="entry name" value="Ank_2"/>
    <property type="match status" value="3"/>
</dbReference>
<dbReference type="Proteomes" id="UP001652625">
    <property type="component" value="Chromosome 15"/>
</dbReference>
<reference evidence="5" key="1">
    <citation type="submission" date="2025-08" db="UniProtKB">
        <authorList>
            <consortium name="RefSeq"/>
        </authorList>
    </citation>
    <scope>IDENTIFICATION</scope>
</reference>
<dbReference type="PANTHER" id="PTHR24166:SF48">
    <property type="entry name" value="PROTEIN VAPYRIN"/>
    <property type="match status" value="1"/>
</dbReference>
<evidence type="ECO:0000256" key="3">
    <source>
        <dbReference type="PROSITE-ProRule" id="PRU00023"/>
    </source>
</evidence>
<feature type="repeat" description="ANK" evidence="3">
    <location>
        <begin position="335"/>
        <end position="367"/>
    </location>
</feature>
<gene>
    <name evidence="5" type="primary">LOC136091352</name>
</gene>
<dbReference type="PROSITE" id="PS50297">
    <property type="entry name" value="ANK_REP_REGION"/>
    <property type="match status" value="5"/>
</dbReference>
<dbReference type="PRINTS" id="PR01415">
    <property type="entry name" value="ANKYRIN"/>
</dbReference>
<dbReference type="InterPro" id="IPR036770">
    <property type="entry name" value="Ankyrin_rpt-contain_sf"/>
</dbReference>
<dbReference type="Gene3D" id="1.25.40.20">
    <property type="entry name" value="Ankyrin repeat-containing domain"/>
    <property type="match status" value="1"/>
</dbReference>
<dbReference type="Gene3D" id="3.30.460.90">
    <property type="match status" value="1"/>
</dbReference>
<evidence type="ECO:0000313" key="5">
    <source>
        <dbReference type="RefSeq" id="XP_065674893.1"/>
    </source>
</evidence>
<protein>
    <submittedName>
        <fullName evidence="5">Uncharacterized protein LOC136091352</fullName>
    </submittedName>
</protein>
<dbReference type="PROSITE" id="PS50088">
    <property type="entry name" value="ANK_REPEAT"/>
    <property type="match status" value="5"/>
</dbReference>
<evidence type="ECO:0000256" key="2">
    <source>
        <dbReference type="ARBA" id="ARBA00023043"/>
    </source>
</evidence>
<dbReference type="InterPro" id="IPR024810">
    <property type="entry name" value="MAB21L/cGLR"/>
</dbReference>
<feature type="repeat" description="ANK" evidence="3">
    <location>
        <begin position="368"/>
        <end position="400"/>
    </location>
</feature>
<feature type="repeat" description="ANK" evidence="3">
    <location>
        <begin position="103"/>
        <end position="135"/>
    </location>
</feature>
<dbReference type="RefSeq" id="XP_065674893.1">
    <property type="nucleotide sequence ID" value="XM_065818821.1"/>
</dbReference>
<name>A0ABM4DK33_HYDVU</name>
<dbReference type="SMART" id="SM00248">
    <property type="entry name" value="ANK"/>
    <property type="match status" value="9"/>
</dbReference>
<keyword evidence="4" id="KW-1185">Reference proteome</keyword>
<feature type="repeat" description="ANK" evidence="3">
    <location>
        <begin position="171"/>
        <end position="191"/>
    </location>
</feature>
<dbReference type="InterPro" id="IPR050889">
    <property type="entry name" value="Dendritic_Spine_Reg/Scaffold"/>
</dbReference>
<dbReference type="InterPro" id="IPR002110">
    <property type="entry name" value="Ankyrin_rpt"/>
</dbReference>
<dbReference type="PANTHER" id="PTHR24166">
    <property type="entry name" value="ROLLING PEBBLES, ISOFORM B"/>
    <property type="match status" value="1"/>
</dbReference>
<evidence type="ECO:0000256" key="1">
    <source>
        <dbReference type="ARBA" id="ARBA00022737"/>
    </source>
</evidence>
<sequence length="890" mass="101008">MSNHNYEIDQLVYEAYNGNYDLVYNALLAGVSPNSCDSRGHYLLHAAVAGSQVKICDLLVTSWHAWINVTCKGGNTPLHVASDVAVIEQLYRKGALINYLNDEGRTPLMTAIKRKNNEVIQKLIQLGSNINAVDKQGMTALHFAASILDIEPNFIQILLNSGANLNAVTKEGYTPLFLACMNGNINIVRLLCTDHNINKIDFIGHSPICIFLKNSPYEVNNKGEVIKFLEMFISKGCNLKHKTNDGKSLLMLFIEGLSNSDEIIEDSNLCELDIKKDVEMIKNVINLIDDGENINFADEKGETILHKLAWIESIPINIIEQILIKGAKPQIVDKLNISPLHLAASVNNIDAAKILIKYGANINEKDIYGSTVLHYAAYSQSFNIIEYLIKAGVLENELNNNEQTFYETLQQNYKCELFDTYLKLTDNAPLTEVVDADNQISRALIVSSEEDIKPEYFVQHNKKNDILEKIIFQNSIGSMFLNKAEKEVYDTIQSFMAKLCNFVSKEDPFLTCIPKISGSVSENTKCGLPNEFDYLLIFESLGEVCEVVETSSSGLIHMRFKSEKKYFDNKTSFKYFFRSDSFISIETVEKRITSVFTSVLGKPNLYKDSTANLYNLSANYLCKSGASFNILLRYTGRHHKDLQVNIDIVPVIPIRQLISRLKNLSFLLDDKKKLPKLMVTFKKALWIGRKYGGALRISFSLLETNIFDKIPSNARIGYTLCKTLILHENFPNFLFKENNFPIIHQTNITSYILKNTLFYELKLLYESSDVDLNSISIVEWTVRIFKRLYVSLAQDNVKSFFLPRVNLLKEKYCSFYDFNYEKLDASFEGDLTIVSSGKITSDYDGYQNVIDMMVIKTVLLLIGGIVVYPRTNFHIEASHQGPQRRVQLTK</sequence>
<dbReference type="GeneID" id="136091352"/>
<proteinExistence type="predicted"/>